<dbReference type="GO" id="GO:0032259">
    <property type="term" value="P:methylation"/>
    <property type="evidence" value="ECO:0007669"/>
    <property type="project" value="UniProtKB-KW"/>
</dbReference>
<dbReference type="RefSeq" id="WP_052334433.1">
    <property type="nucleotide sequence ID" value="NZ_CAJLDJ010000007.1"/>
</dbReference>
<dbReference type="GeneID" id="69982581"/>
<dbReference type="SUPFAM" id="SSF53448">
    <property type="entry name" value="Nucleotide-diphospho-sugar transferases"/>
    <property type="match status" value="1"/>
</dbReference>
<dbReference type="InterPro" id="IPR029044">
    <property type="entry name" value="Nucleotide-diphossugar_trans"/>
</dbReference>
<comment type="caution">
    <text evidence="4">The sequence shown here is derived from an EMBL/GenBank/DDBJ whole genome shotgun (WGS) entry which is preliminary data.</text>
</comment>
<dbReference type="AlphaFoldDB" id="A0A6G1ZF31"/>
<dbReference type="EMBL" id="WKLP01000019">
    <property type="protein sequence ID" value="MRY12480.1"/>
    <property type="molecule type" value="Genomic_DNA"/>
</dbReference>
<dbReference type="SUPFAM" id="SSF53335">
    <property type="entry name" value="S-adenosyl-L-methionine-dependent methyltransferases"/>
    <property type="match status" value="1"/>
</dbReference>
<feature type="domain" description="Methyltransferase type 11" evidence="3">
    <location>
        <begin position="519"/>
        <end position="609"/>
    </location>
</feature>
<dbReference type="GO" id="GO:0008757">
    <property type="term" value="F:S-adenosylmethionine-dependent methyltransferase activity"/>
    <property type="evidence" value="ECO:0007669"/>
    <property type="project" value="InterPro"/>
</dbReference>
<organism evidence="4">
    <name type="scientific">Parabacteroides goldsteinii</name>
    <dbReference type="NCBI Taxonomy" id="328812"/>
    <lineage>
        <taxon>Bacteria</taxon>
        <taxon>Pseudomonadati</taxon>
        <taxon>Bacteroidota</taxon>
        <taxon>Bacteroidia</taxon>
        <taxon>Bacteroidales</taxon>
        <taxon>Tannerellaceae</taxon>
        <taxon>Parabacteroides</taxon>
    </lineage>
</organism>
<keyword evidence="4" id="KW-0489">Methyltransferase</keyword>
<feature type="domain" description="Galactosyltransferase C-terminal" evidence="2">
    <location>
        <begin position="321"/>
        <end position="383"/>
    </location>
</feature>
<evidence type="ECO:0000259" key="2">
    <source>
        <dbReference type="Pfam" id="PF02709"/>
    </source>
</evidence>
<name>A0A6G1ZF31_9BACT</name>
<keyword evidence="1 4" id="KW-0808">Transferase</keyword>
<dbReference type="Pfam" id="PF08241">
    <property type="entry name" value="Methyltransf_11"/>
    <property type="match status" value="1"/>
</dbReference>
<dbReference type="Gene3D" id="3.40.50.150">
    <property type="entry name" value="Vaccinia Virus protein VP39"/>
    <property type="match status" value="1"/>
</dbReference>
<dbReference type="Gene3D" id="3.90.550.10">
    <property type="entry name" value="Spore Coat Polysaccharide Biosynthesis Protein SpsA, Chain A"/>
    <property type="match status" value="1"/>
</dbReference>
<evidence type="ECO:0000313" key="4">
    <source>
        <dbReference type="EMBL" id="MRY12480.1"/>
    </source>
</evidence>
<proteinExistence type="predicted"/>
<dbReference type="InterPro" id="IPR029063">
    <property type="entry name" value="SAM-dependent_MTases_sf"/>
</dbReference>
<gene>
    <name evidence="4" type="ORF">GKE01_13535</name>
</gene>
<dbReference type="InterPro" id="IPR027791">
    <property type="entry name" value="Galactosyl_T_C"/>
</dbReference>
<evidence type="ECO:0000256" key="1">
    <source>
        <dbReference type="ARBA" id="ARBA00022679"/>
    </source>
</evidence>
<evidence type="ECO:0000259" key="3">
    <source>
        <dbReference type="Pfam" id="PF08241"/>
    </source>
</evidence>
<sequence length="668" mass="78131">MNTILDKVSSTMKQVITMYQSACSLGDLLLHKQAEALLNKIISQISVIMPMQLGNGILGIACGAIYLHYHHYVEGDIDDSLSEIDRQILIKLDNYLKGSYLPWADWLYYLRLRILCERSPKRRLSELRIHQGIILLFDHLVEEYRSGYILSDSEIEEIRALHSMGICPLRTGDLLRDYEKVCFIIPVRIDSKERERNLDFVVEQLSRIKNGEICIIEGDSRQHYMLKRTYPNVYYRFIKDTDPVFYRTRYLNDAIRQVRSLIVGIWDTDVYVSDCQIQEAIEAIKTKKTVFSIPYNDRTVMLSPESTNRFIMEKTETTLLYEYLVTHSCGGAFFVNRSVYVQAGGENEHFYGWGPEDLERVKRMEILGYSVTRIKGDLYHLYHPRGKNSRYASEKLEIRNREEFLNICKMEVVELREYISTWGDRSSMNQFIEGYRLEEKRKAETDFWKQEISQYLLWYDNKISYLYNTPAPLSEQKIIIKDNPIYSAILTWTELHQQPKYLHDLQLHSSIFTGKKVLDIGAGPIPSGICFEGCELYAVDPLMSDYCKLGFPHHLYPQVRFIEAYAERLPFDDHFFEVIISVNAIDHVDDLVKVSKELQRVAKSDCLFAIHTHYHEATVCEPIEINDEIFGDLFNWVKGLRIANKTKCSFSSKVGEDEWYVLWSNIKK</sequence>
<reference evidence="4" key="1">
    <citation type="journal article" date="2019" name="Nat. Med.">
        <title>A library of human gut bacterial isolates paired with longitudinal multiomics data enables mechanistic microbiome research.</title>
        <authorList>
            <person name="Poyet M."/>
            <person name="Groussin M."/>
            <person name="Gibbons S.M."/>
            <person name="Avila-Pacheco J."/>
            <person name="Jiang X."/>
            <person name="Kearney S.M."/>
            <person name="Perrotta A.R."/>
            <person name="Berdy B."/>
            <person name="Zhao S."/>
            <person name="Lieberman T.D."/>
            <person name="Swanson P.K."/>
            <person name="Smith M."/>
            <person name="Roesemann S."/>
            <person name="Alexander J.E."/>
            <person name="Rich S.A."/>
            <person name="Livny J."/>
            <person name="Vlamakis H."/>
            <person name="Clish C."/>
            <person name="Bullock K."/>
            <person name="Deik A."/>
            <person name="Scott J."/>
            <person name="Pierce K.A."/>
            <person name="Xavier R.J."/>
            <person name="Alm E.J."/>
        </authorList>
    </citation>
    <scope>NUCLEOTIDE SEQUENCE</scope>
    <source>
        <strain evidence="4">BIOML-A4</strain>
    </source>
</reference>
<dbReference type="Pfam" id="PF02709">
    <property type="entry name" value="Glyco_transf_7C"/>
    <property type="match status" value="1"/>
</dbReference>
<protein>
    <submittedName>
        <fullName evidence="4">Methyltransferase domain-containing protein</fullName>
    </submittedName>
</protein>
<dbReference type="InterPro" id="IPR013216">
    <property type="entry name" value="Methyltransf_11"/>
</dbReference>
<accession>A0A6G1ZF31</accession>